<evidence type="ECO:0000313" key="3">
    <source>
        <dbReference type="Proteomes" id="UP001295444"/>
    </source>
</evidence>
<dbReference type="Proteomes" id="UP001295444">
    <property type="component" value="Chromosome 06"/>
</dbReference>
<evidence type="ECO:0000313" key="2">
    <source>
        <dbReference type="EMBL" id="CAH2300938.1"/>
    </source>
</evidence>
<reference evidence="2" key="1">
    <citation type="submission" date="2022-03" db="EMBL/GenBank/DDBJ databases">
        <authorList>
            <person name="Alioto T."/>
            <person name="Alioto T."/>
            <person name="Gomez Garrido J."/>
        </authorList>
    </citation>
    <scope>NUCLEOTIDE SEQUENCE</scope>
</reference>
<feature type="region of interest" description="Disordered" evidence="1">
    <location>
        <begin position="1"/>
        <end position="24"/>
    </location>
</feature>
<proteinExistence type="predicted"/>
<accession>A0AAD1WE55</accession>
<keyword evidence="3" id="KW-1185">Reference proteome</keyword>
<dbReference type="AlphaFoldDB" id="A0AAD1WE55"/>
<gene>
    <name evidence="2" type="ORF">PECUL_23A047213</name>
</gene>
<name>A0AAD1WE55_PELCU</name>
<protein>
    <submittedName>
        <fullName evidence="2">Uncharacterized protein</fullName>
    </submittedName>
</protein>
<sequence length="142" mass="15618">MDLYSSENETGEHDSDVDDSLTVYKSPPGGSPGFIFHSPTYSGTDKDGCLDSMGEPVFDIESYTDVTKSGCDLPLEYCSQTVSGSGSNYPMDPDLLSLFDNDAFGRKSQPLFTFPSFLYLKASQSPRVVNPNFAPRIRFLEL</sequence>
<evidence type="ECO:0000256" key="1">
    <source>
        <dbReference type="SAM" id="MobiDB-lite"/>
    </source>
</evidence>
<organism evidence="2 3">
    <name type="scientific">Pelobates cultripes</name>
    <name type="common">Western spadefoot toad</name>
    <dbReference type="NCBI Taxonomy" id="61616"/>
    <lineage>
        <taxon>Eukaryota</taxon>
        <taxon>Metazoa</taxon>
        <taxon>Chordata</taxon>
        <taxon>Craniata</taxon>
        <taxon>Vertebrata</taxon>
        <taxon>Euteleostomi</taxon>
        <taxon>Amphibia</taxon>
        <taxon>Batrachia</taxon>
        <taxon>Anura</taxon>
        <taxon>Pelobatoidea</taxon>
        <taxon>Pelobatidae</taxon>
        <taxon>Pelobates</taxon>
    </lineage>
</organism>
<dbReference type="EMBL" id="OW240917">
    <property type="protein sequence ID" value="CAH2300938.1"/>
    <property type="molecule type" value="Genomic_DNA"/>
</dbReference>